<reference evidence="1 2" key="1">
    <citation type="submission" date="2015-08" db="EMBL/GenBank/DDBJ databases">
        <title>Draft Genome Sequence of Pseudoalteromonas porphyrae UCD-SED14.</title>
        <authorList>
            <person name="Coil D.A."/>
            <person name="Jospin G."/>
            <person name="Lee R.D."/>
            <person name="Eisen J.A."/>
        </authorList>
    </citation>
    <scope>NUCLEOTIDE SEQUENCE [LARGE SCALE GENOMIC DNA]</scope>
    <source>
        <strain evidence="1 2">UCD-SED14</strain>
    </source>
</reference>
<dbReference type="PATRIC" id="fig|187330.3.peg.3344"/>
<comment type="caution">
    <text evidence="1">The sequence shown here is derived from an EMBL/GenBank/DDBJ whole genome shotgun (WGS) entry which is preliminary data.</text>
</comment>
<evidence type="ECO:0000313" key="1">
    <source>
        <dbReference type="EMBL" id="KPH56646.1"/>
    </source>
</evidence>
<gene>
    <name evidence="1" type="ORF">ADS77_20960</name>
</gene>
<protein>
    <submittedName>
        <fullName evidence="1">Integrase</fullName>
    </submittedName>
</protein>
<dbReference type="RefSeq" id="WP_054456167.1">
    <property type="nucleotide sequence ID" value="NZ_LHPH01000047.1"/>
</dbReference>
<dbReference type="AlphaFoldDB" id="A0A0N1EA48"/>
<organism evidence="1 2">
    <name type="scientific">Pseudoalteromonas porphyrae</name>
    <dbReference type="NCBI Taxonomy" id="187330"/>
    <lineage>
        <taxon>Bacteria</taxon>
        <taxon>Pseudomonadati</taxon>
        <taxon>Pseudomonadota</taxon>
        <taxon>Gammaproteobacteria</taxon>
        <taxon>Alteromonadales</taxon>
        <taxon>Pseudoalteromonadaceae</taxon>
        <taxon>Pseudoalteromonas</taxon>
    </lineage>
</organism>
<keyword evidence="2" id="KW-1185">Reference proteome</keyword>
<accession>A0A0N1EA48</accession>
<name>A0A0N1EA48_9GAMM</name>
<evidence type="ECO:0000313" key="2">
    <source>
        <dbReference type="Proteomes" id="UP000037848"/>
    </source>
</evidence>
<dbReference type="EMBL" id="LHPH01000047">
    <property type="protein sequence ID" value="KPH56646.1"/>
    <property type="molecule type" value="Genomic_DNA"/>
</dbReference>
<proteinExistence type="predicted"/>
<dbReference type="Proteomes" id="UP000037848">
    <property type="component" value="Unassembled WGS sequence"/>
</dbReference>
<sequence>MKPELNHNATGVKRPFKLEEIWRIRTRIEIQNVSVWLTTPSLA</sequence>